<dbReference type="Pfam" id="PF13193">
    <property type="entry name" value="AMP-binding_C"/>
    <property type="match status" value="1"/>
</dbReference>
<dbReference type="Gene3D" id="3.30.300.30">
    <property type="match status" value="1"/>
</dbReference>
<organism evidence="2 3">
    <name type="scientific">Streptomyces silvensis</name>
    <dbReference type="NCBI Taxonomy" id="1765722"/>
    <lineage>
        <taxon>Bacteria</taxon>
        <taxon>Bacillati</taxon>
        <taxon>Actinomycetota</taxon>
        <taxon>Actinomycetes</taxon>
        <taxon>Kitasatosporales</taxon>
        <taxon>Streptomycetaceae</taxon>
        <taxon>Streptomyces</taxon>
    </lineage>
</organism>
<dbReference type="PANTHER" id="PTHR45527">
    <property type="entry name" value="NONRIBOSOMAL PEPTIDE SYNTHETASE"/>
    <property type="match status" value="1"/>
</dbReference>
<dbReference type="EMBL" id="LOCL01000036">
    <property type="protein sequence ID" value="KUF16683.1"/>
    <property type="molecule type" value="Genomic_DNA"/>
</dbReference>
<feature type="non-terminal residue" evidence="2">
    <location>
        <position position="120"/>
    </location>
</feature>
<dbReference type="Proteomes" id="UP000054804">
    <property type="component" value="Unassembled WGS sequence"/>
</dbReference>
<dbReference type="PANTHER" id="PTHR45527:SF1">
    <property type="entry name" value="FATTY ACID SYNTHASE"/>
    <property type="match status" value="1"/>
</dbReference>
<dbReference type="GO" id="GO:0044550">
    <property type="term" value="P:secondary metabolite biosynthetic process"/>
    <property type="evidence" value="ECO:0007669"/>
    <property type="project" value="TreeGrafter"/>
</dbReference>
<sequence length="120" mass="12561">MGGSTQLVGYVVPVGAAEAEADDSVDLTAGVSAKELRRFAGDRLPEFMVPAVFVLLDRLPLAPNGKLDRAALPEPEFTGGAYRAPRTPAERVLAGVYAEVLGLDRVGVDDDFFAVGGDSI</sequence>
<accession>A0A0W7X1M2</accession>
<dbReference type="Pfam" id="PF00550">
    <property type="entry name" value="PP-binding"/>
    <property type="match status" value="1"/>
</dbReference>
<feature type="domain" description="Carrier" evidence="1">
    <location>
        <begin position="84"/>
        <end position="120"/>
    </location>
</feature>
<evidence type="ECO:0000313" key="2">
    <source>
        <dbReference type="EMBL" id="KUF16683.1"/>
    </source>
</evidence>
<dbReference type="InterPro" id="IPR009081">
    <property type="entry name" value="PP-bd_ACP"/>
</dbReference>
<dbReference type="Gene3D" id="3.40.50.1820">
    <property type="entry name" value="alpha/beta hydrolase"/>
    <property type="match status" value="1"/>
</dbReference>
<evidence type="ECO:0000313" key="3">
    <source>
        <dbReference type="Proteomes" id="UP000054804"/>
    </source>
</evidence>
<reference evidence="2 3" key="1">
    <citation type="submission" date="2015-12" db="EMBL/GenBank/DDBJ databases">
        <title>Draft genome sequence of Streptomyces silvensis ATCC 53525, a producer of novel hormone antagonists.</title>
        <authorList>
            <person name="Johnston C.W."/>
            <person name="Li Y."/>
            <person name="Magarvey N.A."/>
        </authorList>
    </citation>
    <scope>NUCLEOTIDE SEQUENCE [LARGE SCALE GENOMIC DNA]</scope>
    <source>
        <strain evidence="2 3">ATCC 53525</strain>
    </source>
</reference>
<dbReference type="PROSITE" id="PS50075">
    <property type="entry name" value="CARRIER"/>
    <property type="match status" value="1"/>
</dbReference>
<dbReference type="InterPro" id="IPR029058">
    <property type="entry name" value="AB_hydrolase_fold"/>
</dbReference>
<dbReference type="InterPro" id="IPR025110">
    <property type="entry name" value="AMP-bd_C"/>
</dbReference>
<comment type="caution">
    <text evidence="2">The sequence shown here is derived from an EMBL/GenBank/DDBJ whole genome shotgun (WGS) entry which is preliminary data.</text>
</comment>
<dbReference type="AlphaFoldDB" id="A0A0W7X1M2"/>
<dbReference type="STRING" id="1765722.AT728_22325"/>
<dbReference type="GO" id="GO:0005829">
    <property type="term" value="C:cytosol"/>
    <property type="evidence" value="ECO:0007669"/>
    <property type="project" value="TreeGrafter"/>
</dbReference>
<dbReference type="InterPro" id="IPR045851">
    <property type="entry name" value="AMP-bd_C_sf"/>
</dbReference>
<keyword evidence="3" id="KW-1185">Reference proteome</keyword>
<evidence type="ECO:0000259" key="1">
    <source>
        <dbReference type="PROSITE" id="PS50075"/>
    </source>
</evidence>
<dbReference type="GO" id="GO:0031177">
    <property type="term" value="F:phosphopantetheine binding"/>
    <property type="evidence" value="ECO:0007669"/>
    <property type="project" value="TreeGrafter"/>
</dbReference>
<proteinExistence type="predicted"/>
<name>A0A0W7X1M2_9ACTN</name>
<dbReference type="SUPFAM" id="SSF56801">
    <property type="entry name" value="Acetyl-CoA synthetase-like"/>
    <property type="match status" value="1"/>
</dbReference>
<protein>
    <recommendedName>
        <fullName evidence="1">Carrier domain-containing protein</fullName>
    </recommendedName>
</protein>
<gene>
    <name evidence="2" type="ORF">AT728_22325</name>
</gene>
<dbReference type="GO" id="GO:0043041">
    <property type="term" value="P:amino acid activation for nonribosomal peptide biosynthetic process"/>
    <property type="evidence" value="ECO:0007669"/>
    <property type="project" value="TreeGrafter"/>
</dbReference>